<evidence type="ECO:0000259" key="3">
    <source>
        <dbReference type="Pfam" id="PF16655"/>
    </source>
</evidence>
<feature type="signal peptide" evidence="1">
    <location>
        <begin position="1"/>
        <end position="20"/>
    </location>
</feature>
<dbReference type="InterPro" id="IPR038607">
    <property type="entry name" value="PhoD-like_sf"/>
</dbReference>
<name>A0A9E3HBT3_9NOST</name>
<dbReference type="SUPFAM" id="SSF56300">
    <property type="entry name" value="Metallo-dependent phosphatases"/>
    <property type="match status" value="1"/>
</dbReference>
<dbReference type="InterPro" id="IPR029052">
    <property type="entry name" value="Metallo-depent_PP-like"/>
</dbReference>
<dbReference type="AlphaFoldDB" id="A0A9E3HBT3"/>
<dbReference type="PANTHER" id="PTHR43606">
    <property type="entry name" value="PHOSPHATASE, PUTATIVE (AFU_ORTHOLOGUE AFUA_6G08710)-RELATED"/>
    <property type="match status" value="1"/>
</dbReference>
<dbReference type="PANTHER" id="PTHR43606:SF1">
    <property type="entry name" value="PHOD-LIKE PHOSPHATASE METALLOPHOSPHATASE DOMAIN-CONTAINING PROTEIN"/>
    <property type="match status" value="1"/>
</dbReference>
<gene>
    <name evidence="4" type="ORF">KME28_19750</name>
</gene>
<reference evidence="4" key="1">
    <citation type="submission" date="2021-05" db="EMBL/GenBank/DDBJ databases">
        <authorList>
            <person name="Pietrasiak N."/>
            <person name="Ward R."/>
            <person name="Stajich J.E."/>
            <person name="Kurbessoian T."/>
        </authorList>
    </citation>
    <scope>NUCLEOTIDE SEQUENCE</scope>
    <source>
        <strain evidence="4">HA4357-MV3</strain>
    </source>
</reference>
<dbReference type="InterPro" id="IPR032093">
    <property type="entry name" value="PhoD_N"/>
</dbReference>
<evidence type="ECO:0000259" key="2">
    <source>
        <dbReference type="Pfam" id="PF09423"/>
    </source>
</evidence>
<feature type="domain" description="PhoD-like phosphatase metallophosphatase" evidence="2">
    <location>
        <begin position="153"/>
        <end position="500"/>
    </location>
</feature>
<dbReference type="Gene3D" id="3.60.21.70">
    <property type="entry name" value="PhoD-like phosphatase"/>
    <property type="match status" value="1"/>
</dbReference>
<dbReference type="InterPro" id="IPR052900">
    <property type="entry name" value="Phospholipid_Metab_Enz"/>
</dbReference>
<dbReference type="Pfam" id="PF09423">
    <property type="entry name" value="PhoD"/>
    <property type="match status" value="1"/>
</dbReference>
<dbReference type="Proteomes" id="UP000813215">
    <property type="component" value="Unassembled WGS sequence"/>
</dbReference>
<dbReference type="PROSITE" id="PS51318">
    <property type="entry name" value="TAT"/>
    <property type="match status" value="1"/>
</dbReference>
<dbReference type="EMBL" id="JAHHHW010000116">
    <property type="protein sequence ID" value="MBW4433880.1"/>
    <property type="molecule type" value="Genomic_DNA"/>
</dbReference>
<sequence length="525" mass="59369">MKTRLSRRLFLALSTISASLVIGSKWLKPALATFATEQDDTVQSGDVTDTSVIIWARNHAETNARLLVEIYTSRRFRRLVLVQTVKGPEVGANTDYTGKVDISRLRPHQTYYYRVLWEDSQNKTQKGGVGIFHTAPTPVQTRPVRFVWLADLAGQGWGRNPDLEITTAEGDVIKGGYVAFEVMRKFEPDFAVFVGDTIYADNEIPTQKDIPVEVGGGTWVNNPTKDFKAVSLEEFRENWKYNLGDEKFRRFLAQTPVYVQWDDHEAVNNWYPGEILTEAPYNGLSADVLAQRAKQALFEYNPIRGEKIYRKYQYGKHLELFLLDERSYRGPNPENNNPNGIEMLGQEQFAWLKKSLKASQATWKVISSDDPFSLVTGGTSDRDAWGQGSLEVLGREVQLSQLLQFIKNEGIKNVVVITADVHYAAAISYEPERAVFKDFNPFWEFVVGPIHAGAFGQNELDPSFGPKYEYVRAPQTETSQLPQNLPPPNLHSFGLAEVNSQGQLIARIHDITGKVLYEKVLEPQN</sequence>
<dbReference type="InterPro" id="IPR018946">
    <property type="entry name" value="PhoD-like_MPP"/>
</dbReference>
<evidence type="ECO:0000313" key="4">
    <source>
        <dbReference type="EMBL" id="MBW4433880.1"/>
    </source>
</evidence>
<feature type="domain" description="Phospholipase D N-terminal" evidence="3">
    <location>
        <begin position="41"/>
        <end position="121"/>
    </location>
</feature>
<comment type="caution">
    <text evidence="4">The sequence shown here is derived from an EMBL/GenBank/DDBJ whole genome shotgun (WGS) entry which is preliminary data.</text>
</comment>
<evidence type="ECO:0000313" key="5">
    <source>
        <dbReference type="Proteomes" id="UP000813215"/>
    </source>
</evidence>
<feature type="chain" id="PRO_5039315047" evidence="1">
    <location>
        <begin position="21"/>
        <end position="525"/>
    </location>
</feature>
<proteinExistence type="predicted"/>
<accession>A0A9E3HBT3</accession>
<dbReference type="Pfam" id="PF16655">
    <property type="entry name" value="PhoD_N"/>
    <property type="match status" value="1"/>
</dbReference>
<dbReference type="CDD" id="cd07389">
    <property type="entry name" value="MPP_PhoD"/>
    <property type="match status" value="1"/>
</dbReference>
<dbReference type="Gene3D" id="2.60.40.380">
    <property type="entry name" value="Purple acid phosphatase-like, N-terminal"/>
    <property type="match status" value="1"/>
</dbReference>
<dbReference type="InterPro" id="IPR006311">
    <property type="entry name" value="TAT_signal"/>
</dbReference>
<evidence type="ECO:0000256" key="1">
    <source>
        <dbReference type="SAM" id="SignalP"/>
    </source>
</evidence>
<protein>
    <submittedName>
        <fullName evidence="4">Alkaline phosphatase D family protein</fullName>
    </submittedName>
</protein>
<organism evidence="4 5">
    <name type="scientific">Pelatocladus maniniholoensis HA4357-MV3</name>
    <dbReference type="NCBI Taxonomy" id="1117104"/>
    <lineage>
        <taxon>Bacteria</taxon>
        <taxon>Bacillati</taxon>
        <taxon>Cyanobacteriota</taxon>
        <taxon>Cyanophyceae</taxon>
        <taxon>Nostocales</taxon>
        <taxon>Nostocaceae</taxon>
        <taxon>Pelatocladus</taxon>
    </lineage>
</organism>
<reference evidence="4" key="2">
    <citation type="journal article" date="2022" name="Microbiol. Resour. Announc.">
        <title>Metagenome Sequencing to Explore Phylogenomics of Terrestrial Cyanobacteria.</title>
        <authorList>
            <person name="Ward R.D."/>
            <person name="Stajich J.E."/>
            <person name="Johansen J.R."/>
            <person name="Huntemann M."/>
            <person name="Clum A."/>
            <person name="Foster B."/>
            <person name="Foster B."/>
            <person name="Roux S."/>
            <person name="Palaniappan K."/>
            <person name="Varghese N."/>
            <person name="Mukherjee S."/>
            <person name="Reddy T.B.K."/>
            <person name="Daum C."/>
            <person name="Copeland A."/>
            <person name="Chen I.A."/>
            <person name="Ivanova N.N."/>
            <person name="Kyrpides N.C."/>
            <person name="Shapiro N."/>
            <person name="Eloe-Fadrosh E.A."/>
            <person name="Pietrasiak N."/>
        </authorList>
    </citation>
    <scope>NUCLEOTIDE SEQUENCE</scope>
    <source>
        <strain evidence="4">HA4357-MV3</strain>
    </source>
</reference>
<keyword evidence="1" id="KW-0732">Signal</keyword>